<dbReference type="PROSITE" id="PS50137">
    <property type="entry name" value="DS_RBD"/>
    <property type="match status" value="1"/>
</dbReference>
<dbReference type="SMART" id="SM00535">
    <property type="entry name" value="RIBOc"/>
    <property type="match status" value="1"/>
</dbReference>
<keyword evidence="3 9" id="KW-0698">rRNA processing</keyword>
<keyword evidence="4 9" id="KW-0507">mRNA processing</keyword>
<dbReference type="GO" id="GO:0006397">
    <property type="term" value="P:mRNA processing"/>
    <property type="evidence" value="ECO:0007669"/>
    <property type="project" value="UniProtKB-UniRule"/>
</dbReference>
<evidence type="ECO:0000256" key="3">
    <source>
        <dbReference type="ARBA" id="ARBA00022552"/>
    </source>
</evidence>
<dbReference type="RefSeq" id="WP_016339222.1">
    <property type="nucleotide sequence ID" value="NC_021280.1"/>
</dbReference>
<sequence>MTFHLQNPAHLFNNLQKYFEQYQIKIKNEQFYFKALTHNSYANENNLNYTYQRLEFLGDAILQKEVSLYLFLKFPEMNEGEITSLRSKMVREVTLAELTRNINLGQFLLIGKGEIKTKGYEKDRILADIYESMIAALYLDLGEEAVRYFIEQTLLKMVSDTDFLEQIRDYKTELQEFLQAGDSRVLEYKLIGEEILEGNRSIYTVVAEIDKVRYGQGQGYTHKSAEQFAAQDALQKLAKTNLITKN</sequence>
<feature type="binding site" evidence="9">
    <location>
        <position position="128"/>
    </location>
    <ligand>
        <name>Mg(2+)</name>
        <dbReference type="ChEBI" id="CHEBI:18420"/>
    </ligand>
</feature>
<keyword evidence="5 9" id="KW-0540">Nuclease</keyword>
<dbReference type="OrthoDB" id="9805026at2"/>
<evidence type="ECO:0000256" key="9">
    <source>
        <dbReference type="HAMAP-Rule" id="MF_00104"/>
    </source>
</evidence>
<dbReference type="Gene3D" id="3.30.160.20">
    <property type="match status" value="1"/>
</dbReference>
<dbReference type="PANTHER" id="PTHR11207">
    <property type="entry name" value="RIBONUCLEASE III"/>
    <property type="match status" value="1"/>
</dbReference>
<dbReference type="GO" id="GO:0019843">
    <property type="term" value="F:rRNA binding"/>
    <property type="evidence" value="ECO:0007669"/>
    <property type="project" value="UniProtKB-KW"/>
</dbReference>
<feature type="domain" description="RNase III" evidence="11">
    <location>
        <begin position="15"/>
        <end position="142"/>
    </location>
</feature>
<keyword evidence="13" id="KW-1185">Reference proteome</keyword>
<dbReference type="KEGG" id="scr:SCHRY_v1c08250"/>
<dbReference type="CDD" id="cd10845">
    <property type="entry name" value="DSRM_RNAse_III_family"/>
    <property type="match status" value="1"/>
</dbReference>
<dbReference type="PROSITE" id="PS50142">
    <property type="entry name" value="RNASE_3_2"/>
    <property type="match status" value="1"/>
</dbReference>
<dbReference type="InterPro" id="IPR011907">
    <property type="entry name" value="RNase_III"/>
</dbReference>
<evidence type="ECO:0000259" key="11">
    <source>
        <dbReference type="PROSITE" id="PS50142"/>
    </source>
</evidence>
<dbReference type="GO" id="GO:0046872">
    <property type="term" value="F:metal ion binding"/>
    <property type="evidence" value="ECO:0007669"/>
    <property type="project" value="UniProtKB-KW"/>
</dbReference>
<evidence type="ECO:0000256" key="1">
    <source>
        <dbReference type="ARBA" id="ARBA00000109"/>
    </source>
</evidence>
<evidence type="ECO:0000256" key="7">
    <source>
        <dbReference type="ARBA" id="ARBA00022801"/>
    </source>
</evidence>
<dbReference type="PANTHER" id="PTHR11207:SF0">
    <property type="entry name" value="RIBONUCLEASE 3"/>
    <property type="match status" value="1"/>
</dbReference>
<evidence type="ECO:0000259" key="10">
    <source>
        <dbReference type="PROSITE" id="PS50137"/>
    </source>
</evidence>
<dbReference type="GO" id="GO:0004525">
    <property type="term" value="F:ribonuclease III activity"/>
    <property type="evidence" value="ECO:0007669"/>
    <property type="project" value="UniProtKB-UniRule"/>
</dbReference>
<comment type="function">
    <text evidence="9">Digests double-stranded RNA. Involved in the processing of primary rRNA transcript to yield the immediate precursors to the large and small rRNAs (23S and 16S). Processes some mRNAs, and tRNAs when they are encoded in the rRNA operon. Processes pre-crRNA and tracrRNA of type II CRISPR loci if present in the organism.</text>
</comment>
<dbReference type="GO" id="GO:0008033">
    <property type="term" value="P:tRNA processing"/>
    <property type="evidence" value="ECO:0007669"/>
    <property type="project" value="UniProtKB-KW"/>
</dbReference>
<keyword evidence="6 9" id="KW-0255">Endonuclease</keyword>
<organism evidence="12 13">
    <name type="scientific">Spiroplasma chrysopicola DF-1</name>
    <dbReference type="NCBI Taxonomy" id="1276227"/>
    <lineage>
        <taxon>Bacteria</taxon>
        <taxon>Bacillati</taxon>
        <taxon>Mycoplasmatota</taxon>
        <taxon>Mollicutes</taxon>
        <taxon>Entomoplasmatales</taxon>
        <taxon>Spiroplasmataceae</taxon>
        <taxon>Spiroplasma</taxon>
    </lineage>
</organism>
<feature type="active site" evidence="9">
    <location>
        <position position="59"/>
    </location>
</feature>
<evidence type="ECO:0000256" key="5">
    <source>
        <dbReference type="ARBA" id="ARBA00022722"/>
    </source>
</evidence>
<dbReference type="eggNOG" id="COG0571">
    <property type="taxonomic scope" value="Bacteria"/>
</dbReference>
<dbReference type="Pfam" id="PF00035">
    <property type="entry name" value="dsrm"/>
    <property type="match status" value="1"/>
</dbReference>
<comment type="subunit">
    <text evidence="9">Homodimer.</text>
</comment>
<dbReference type="GO" id="GO:0010468">
    <property type="term" value="P:regulation of gene expression"/>
    <property type="evidence" value="ECO:0007669"/>
    <property type="project" value="TreeGrafter"/>
</dbReference>
<keyword evidence="9" id="KW-0479">Metal-binding</keyword>
<feature type="binding site" evidence="9">
    <location>
        <position position="131"/>
    </location>
    <ligand>
        <name>Mg(2+)</name>
        <dbReference type="ChEBI" id="CHEBI:18420"/>
    </ligand>
</feature>
<dbReference type="InterPro" id="IPR036389">
    <property type="entry name" value="RNase_III_sf"/>
</dbReference>
<dbReference type="FunFam" id="1.10.1520.10:FF:000001">
    <property type="entry name" value="Ribonuclease 3"/>
    <property type="match status" value="1"/>
</dbReference>
<dbReference type="Pfam" id="PF14622">
    <property type="entry name" value="Ribonucleas_3_3"/>
    <property type="match status" value="1"/>
</dbReference>
<feature type="active site" evidence="9">
    <location>
        <position position="131"/>
    </location>
</feature>
<dbReference type="AlphaFoldDB" id="R4UJB1"/>
<comment type="similarity">
    <text evidence="2">Belongs to the ribonuclease III family.</text>
</comment>
<gene>
    <name evidence="9 12" type="primary">rnc</name>
    <name evidence="12" type="ORF">SCHRY_v1c08250</name>
</gene>
<evidence type="ECO:0000256" key="8">
    <source>
        <dbReference type="ARBA" id="ARBA00022884"/>
    </source>
</evidence>
<dbReference type="SUPFAM" id="SSF69065">
    <property type="entry name" value="RNase III domain-like"/>
    <property type="match status" value="1"/>
</dbReference>
<dbReference type="Gene3D" id="1.10.1520.10">
    <property type="entry name" value="Ribonuclease III domain"/>
    <property type="match status" value="1"/>
</dbReference>
<evidence type="ECO:0000256" key="2">
    <source>
        <dbReference type="ARBA" id="ARBA00010183"/>
    </source>
</evidence>
<feature type="binding site" evidence="9">
    <location>
        <position position="55"/>
    </location>
    <ligand>
        <name>Mg(2+)</name>
        <dbReference type="ChEBI" id="CHEBI:18420"/>
    </ligand>
</feature>
<comment type="cofactor">
    <cofactor evidence="9">
        <name>Mg(2+)</name>
        <dbReference type="ChEBI" id="CHEBI:18420"/>
    </cofactor>
</comment>
<evidence type="ECO:0000313" key="12">
    <source>
        <dbReference type="EMBL" id="AGM25401.1"/>
    </source>
</evidence>
<dbReference type="EC" id="3.1.26.3" evidence="9"/>
<dbReference type="NCBIfam" id="TIGR02191">
    <property type="entry name" value="RNaseIII"/>
    <property type="match status" value="1"/>
</dbReference>
<feature type="domain" description="DRBM" evidence="10">
    <location>
        <begin position="169"/>
        <end position="239"/>
    </location>
</feature>
<accession>R4UJB1</accession>
<dbReference type="HOGENOM" id="CLU_000907_1_3_14"/>
<dbReference type="GO" id="GO:0006364">
    <property type="term" value="P:rRNA processing"/>
    <property type="evidence" value="ECO:0007669"/>
    <property type="project" value="UniProtKB-UniRule"/>
</dbReference>
<evidence type="ECO:0000313" key="13">
    <source>
        <dbReference type="Proteomes" id="UP000013964"/>
    </source>
</evidence>
<comment type="catalytic activity">
    <reaction evidence="1 9">
        <text>Endonucleolytic cleavage to 5'-phosphomonoester.</text>
        <dbReference type="EC" id="3.1.26.3"/>
    </reaction>
</comment>
<keyword evidence="9" id="KW-0963">Cytoplasm</keyword>
<dbReference type="SMART" id="SM00358">
    <property type="entry name" value="DSRM"/>
    <property type="match status" value="1"/>
</dbReference>
<dbReference type="CDD" id="cd00593">
    <property type="entry name" value="RIBOc"/>
    <property type="match status" value="1"/>
</dbReference>
<keyword evidence="9" id="KW-0460">Magnesium</keyword>
<dbReference type="STRING" id="1276227.SCHRY_v1c08250"/>
<dbReference type="InterPro" id="IPR014720">
    <property type="entry name" value="dsRBD_dom"/>
</dbReference>
<dbReference type="GO" id="GO:0005737">
    <property type="term" value="C:cytoplasm"/>
    <property type="evidence" value="ECO:0007669"/>
    <property type="project" value="UniProtKB-SubCell"/>
</dbReference>
<keyword evidence="9" id="KW-0699">rRNA-binding</keyword>
<protein>
    <recommendedName>
        <fullName evidence="9">Ribonuclease 3</fullName>
        <ecNumber evidence="9">3.1.26.3</ecNumber>
    </recommendedName>
    <alternativeName>
        <fullName evidence="9">Ribonuclease III</fullName>
        <shortName evidence="9">RNase III</shortName>
    </alternativeName>
</protein>
<dbReference type="Proteomes" id="UP000013964">
    <property type="component" value="Chromosome"/>
</dbReference>
<keyword evidence="9" id="KW-0819">tRNA processing</keyword>
<dbReference type="InterPro" id="IPR000999">
    <property type="entry name" value="RNase_III_dom"/>
</dbReference>
<dbReference type="PATRIC" id="fig|1276227.3.peg.834"/>
<keyword evidence="7 9" id="KW-0378">Hydrolase</keyword>
<dbReference type="PROSITE" id="PS00517">
    <property type="entry name" value="RNASE_3_1"/>
    <property type="match status" value="1"/>
</dbReference>
<dbReference type="EMBL" id="CP005077">
    <property type="protein sequence ID" value="AGM25401.1"/>
    <property type="molecule type" value="Genomic_DNA"/>
</dbReference>
<comment type="subcellular location">
    <subcellularLocation>
        <location evidence="9">Cytoplasm</location>
    </subcellularLocation>
</comment>
<evidence type="ECO:0000256" key="6">
    <source>
        <dbReference type="ARBA" id="ARBA00022759"/>
    </source>
</evidence>
<evidence type="ECO:0000256" key="4">
    <source>
        <dbReference type="ARBA" id="ARBA00022664"/>
    </source>
</evidence>
<reference evidence="12 13" key="1">
    <citation type="journal article" date="2013" name="Genome Biol. Evol.">
        <title>Complete genomes of two dipteran-associated spiroplasmas provided insights into the origin, dynamics, and impacts of viral invasion in spiroplasma.</title>
        <authorList>
            <person name="Ku C."/>
            <person name="Lo W.S."/>
            <person name="Chen L.L."/>
            <person name="Kuo C.H."/>
        </authorList>
    </citation>
    <scope>NUCLEOTIDE SEQUENCE [LARGE SCALE GENOMIC DNA]</scope>
    <source>
        <strain evidence="12 13">DF-1</strain>
    </source>
</reference>
<dbReference type="SUPFAM" id="SSF54768">
    <property type="entry name" value="dsRNA-binding domain-like"/>
    <property type="match status" value="1"/>
</dbReference>
<dbReference type="GO" id="GO:0003725">
    <property type="term" value="F:double-stranded RNA binding"/>
    <property type="evidence" value="ECO:0007669"/>
    <property type="project" value="TreeGrafter"/>
</dbReference>
<proteinExistence type="inferred from homology"/>
<keyword evidence="8 9" id="KW-0694">RNA-binding</keyword>
<dbReference type="HAMAP" id="MF_00104">
    <property type="entry name" value="RNase_III"/>
    <property type="match status" value="1"/>
</dbReference>
<name>R4UJB1_9MOLU</name>